<comment type="caution">
    <text evidence="3">The sequence shown here is derived from an EMBL/GenBank/DDBJ whole genome shotgun (WGS) entry which is preliminary data.</text>
</comment>
<protein>
    <submittedName>
        <fullName evidence="3">G1 family endopeptidase</fullName>
    </submittedName>
</protein>
<dbReference type="SUPFAM" id="SSF49899">
    <property type="entry name" value="Concanavalin A-like lectins/glucanases"/>
    <property type="match status" value="1"/>
</dbReference>
<dbReference type="PANTHER" id="PTHR37536">
    <property type="entry name" value="PUTATIVE (AFU_ORTHOLOGUE AFUA_3G02970)-RELATED"/>
    <property type="match status" value="1"/>
</dbReference>
<dbReference type="Gene3D" id="2.60.120.700">
    <property type="entry name" value="Peptidase G1"/>
    <property type="match status" value="1"/>
</dbReference>
<feature type="region of interest" description="Disordered" evidence="1">
    <location>
        <begin position="252"/>
        <end position="277"/>
    </location>
</feature>
<dbReference type="InterPro" id="IPR000250">
    <property type="entry name" value="Peptidase_G1"/>
</dbReference>
<feature type="signal peptide" evidence="2">
    <location>
        <begin position="1"/>
        <end position="23"/>
    </location>
</feature>
<evidence type="ECO:0000313" key="4">
    <source>
        <dbReference type="Proteomes" id="UP001529245"/>
    </source>
</evidence>
<evidence type="ECO:0000313" key="3">
    <source>
        <dbReference type="EMBL" id="MDI9261302.1"/>
    </source>
</evidence>
<name>A0ABT6Y2M1_ALISE</name>
<dbReference type="CDD" id="cd13426">
    <property type="entry name" value="Peptidase_G1"/>
    <property type="match status" value="1"/>
</dbReference>
<organism evidence="3 4">
    <name type="scientific">Alicyclobacillus sendaiensis PA2</name>
    <dbReference type="NCBI Taxonomy" id="3029425"/>
    <lineage>
        <taxon>Bacteria</taxon>
        <taxon>Bacillati</taxon>
        <taxon>Bacillota</taxon>
        <taxon>Bacilli</taxon>
        <taxon>Bacillales</taxon>
        <taxon>Alicyclobacillaceae</taxon>
        <taxon>Alicyclobacillus</taxon>
    </lineage>
</organism>
<accession>A0ABT6Y2M1</accession>
<dbReference type="InterPro" id="IPR038656">
    <property type="entry name" value="Peptidase_G1_sf"/>
</dbReference>
<dbReference type="InterPro" id="IPR013320">
    <property type="entry name" value="ConA-like_dom_sf"/>
</dbReference>
<keyword evidence="4" id="KW-1185">Reference proteome</keyword>
<evidence type="ECO:0000256" key="1">
    <source>
        <dbReference type="SAM" id="MobiDB-lite"/>
    </source>
</evidence>
<feature type="chain" id="PRO_5046941712" evidence="2">
    <location>
        <begin position="24"/>
        <end position="277"/>
    </location>
</feature>
<reference evidence="3 4" key="1">
    <citation type="submission" date="2023-04" db="EMBL/GenBank/DDBJ databases">
        <title>A. sendaiensis sub sp. chiapanensis a novel subspecie with specific adaptation in bacterial cell wall isolated from an active volcano.</title>
        <authorList>
            <person name="Alvarez Gutierrez P.E."/>
            <person name="Ortiz Cortes L.Y."/>
        </authorList>
    </citation>
    <scope>NUCLEOTIDE SEQUENCE [LARGE SCALE GENOMIC DNA]</scope>
    <source>
        <strain evidence="3 4">PA2</strain>
    </source>
</reference>
<dbReference type="Proteomes" id="UP001529245">
    <property type="component" value="Unassembled WGS sequence"/>
</dbReference>
<dbReference type="Pfam" id="PF01828">
    <property type="entry name" value="Peptidase_A4"/>
    <property type="match status" value="1"/>
</dbReference>
<proteinExistence type="predicted"/>
<sequence length="277" mass="29135">MITRFVGTMAAGTALCTAGALCAFSPVIQSPVNLQSSAVIYHAPRHSLSPSTSPKPRGATSTSPVSTLGWAASNWSGYAITGSTYNDITGNWIVPAVSPSNKNTYSSSWIGIDGFNNSDLIQTGTEQDYVNGHAQYDAWWEILPAPETVISSMTIAPGDHMYAHIHNNGNGTWTITLTDVTRNETFTTTQSYSGPASSAEWIQEAPEVNGHIAPLANYGETTFDPGTVNGGNPNLVPSDGGYMVQNNAVVSVPSNPDSDTDGFNVAYGSTQPNPPAS</sequence>
<keyword evidence="2" id="KW-0732">Signal</keyword>
<dbReference type="PANTHER" id="PTHR37536:SF1">
    <property type="entry name" value="ASPERGILLOPEPSIN, PUTAITVE (AFU_ORTHOLOGUE AFUA_7G01200)"/>
    <property type="match status" value="1"/>
</dbReference>
<gene>
    <name evidence="3" type="ORF">QID03_14165</name>
</gene>
<dbReference type="EMBL" id="JASGCB010000045">
    <property type="protein sequence ID" value="MDI9261302.1"/>
    <property type="molecule type" value="Genomic_DNA"/>
</dbReference>
<evidence type="ECO:0000256" key="2">
    <source>
        <dbReference type="SAM" id="SignalP"/>
    </source>
</evidence>